<feature type="region of interest" description="Disordered" evidence="1">
    <location>
        <begin position="736"/>
        <end position="784"/>
    </location>
</feature>
<evidence type="ECO:0000313" key="2">
    <source>
        <dbReference type="EMBL" id="KAL0465806.1"/>
    </source>
</evidence>
<feature type="compositionally biased region" description="Polar residues" evidence="1">
    <location>
        <begin position="765"/>
        <end position="776"/>
    </location>
</feature>
<feature type="compositionally biased region" description="Polar residues" evidence="1">
    <location>
        <begin position="931"/>
        <end position="958"/>
    </location>
</feature>
<gene>
    <name evidence="2" type="ORF">QR685DRAFT_575872</name>
</gene>
<feature type="compositionally biased region" description="Pro residues" evidence="1">
    <location>
        <begin position="174"/>
        <end position="183"/>
    </location>
</feature>
<comment type="caution">
    <text evidence="2">The sequence shown here is derived from an EMBL/GenBank/DDBJ whole genome shotgun (WGS) entry which is preliminary data.</text>
</comment>
<evidence type="ECO:0008006" key="4">
    <source>
        <dbReference type="Google" id="ProtNLM"/>
    </source>
</evidence>
<accession>A0ABR3CZD2</accession>
<feature type="compositionally biased region" description="Polar residues" evidence="1">
    <location>
        <begin position="891"/>
        <end position="901"/>
    </location>
</feature>
<feature type="compositionally biased region" description="Basic and acidic residues" evidence="1">
    <location>
        <begin position="737"/>
        <end position="748"/>
    </location>
</feature>
<feature type="region of interest" description="Disordered" evidence="1">
    <location>
        <begin position="845"/>
        <end position="870"/>
    </location>
</feature>
<evidence type="ECO:0000256" key="1">
    <source>
        <dbReference type="SAM" id="MobiDB-lite"/>
    </source>
</evidence>
<sequence>MDDYQEKIQMVRAITNYSDEPTIAAALRAKNGDLEAVINMILDDLDKFQKTYAWDESVFNANREGDGVTAVYGPNQSFHIQPPDNNNNNNNNNPVLYGYDPGYDPTAPSRPPSRVDNRSPIGRAVEMTTGTFPSGAPTNQQEEDAQLQQALAASMNPSGMHTPQPSTNGHSLPPQLPPPPPPQESGVTSNGAYFGPANRTDYDPNQWAMVPLRLRQTDPRPVSRVRAPGSPAFLRNRSENSTNRHRIGGILTILHSIPAARNALLQIGAAPEYGYGSNSEWWKGQKILPPELQARSGQIDSGRDQLVPPWSDELHRLMAFLDSTERAYGTADILADCRAPGVEERWDSEKEFFDSHLEMLKARNDGRWDDLTMCYKKSLYGTAEGSSEEHVNILDCEGVDLTTGNLYGCLDKVFWVDRNTSIESLDGAPYSTISKLPEVLTIGLKASQGLPAALDIPETIYLDRYLASNEEKINELQADLSRLVYAYRKCVEEEERLTTWSNNQTGKPVDRRTLIADSIERCKDHIQQVKNRASWRNFQESSSDVGDNGNGYQLYLAGADKEAPVSPEEANVIAYYERKIRFLTEQAARIEQIMQGTIAPQKRRILDALDQHSKVLTVPAPDNSWVPTAKYTLRGMTSEPNTVFLRKQEVELIDLDNGEVPAEQWYKIWSYSGNNYAVQIEKTTYEAAISQACAVGTEPLLIYASDKAMKTEPIPLNDALKAFVRFDNKFFSQELAQNEHEQHEDSRKRGPISMSSPDSKRRNRSNSLDSMATNHASAGDLDEEMRDEEFVEFASGSVYGSSAEKATTSSDHDMMDGLPPSLRQEDGRAPHPNALVDLLTPPYKEKVESKEKESSNMDTSMDAASESMRRVSLDEDKMDVEWGQAEVVTNTVGNQASGSSAHTEDSDITLKPTGGAEDGTRPAKSPEMQERSNNPFLARASNTSIAATTSDSTPQPYSRATMDF</sequence>
<dbReference type="InterPro" id="IPR055335">
    <property type="entry name" value="Ucp6/RUP1"/>
</dbReference>
<dbReference type="PANTHER" id="PTHR39597:SF1">
    <property type="entry name" value="UBA DOMAIN-CONTAINING PROTEIN RUP1"/>
    <property type="match status" value="1"/>
</dbReference>
<dbReference type="Proteomes" id="UP001451303">
    <property type="component" value="Unassembled WGS sequence"/>
</dbReference>
<feature type="region of interest" description="Disordered" evidence="1">
    <location>
        <begin position="70"/>
        <end position="204"/>
    </location>
</feature>
<evidence type="ECO:0000313" key="3">
    <source>
        <dbReference type="Proteomes" id="UP001451303"/>
    </source>
</evidence>
<feature type="compositionally biased region" description="Basic and acidic residues" evidence="1">
    <location>
        <begin position="845"/>
        <end position="855"/>
    </location>
</feature>
<protein>
    <recommendedName>
        <fullName evidence="4">UBA domain-containing protein</fullName>
    </recommendedName>
</protein>
<organism evidence="2 3">
    <name type="scientific">Neurospora intermedia</name>
    <dbReference type="NCBI Taxonomy" id="5142"/>
    <lineage>
        <taxon>Eukaryota</taxon>
        <taxon>Fungi</taxon>
        <taxon>Dikarya</taxon>
        <taxon>Ascomycota</taxon>
        <taxon>Pezizomycotina</taxon>
        <taxon>Sordariomycetes</taxon>
        <taxon>Sordariomycetidae</taxon>
        <taxon>Sordariales</taxon>
        <taxon>Sordariaceae</taxon>
        <taxon>Neurospora</taxon>
    </lineage>
</organism>
<keyword evidence="3" id="KW-1185">Reference proteome</keyword>
<feature type="compositionally biased region" description="Polar residues" evidence="1">
    <location>
        <begin position="128"/>
        <end position="139"/>
    </location>
</feature>
<feature type="region of interest" description="Disordered" evidence="1">
    <location>
        <begin position="891"/>
        <end position="964"/>
    </location>
</feature>
<feature type="compositionally biased region" description="Polar residues" evidence="1">
    <location>
        <begin position="800"/>
        <end position="809"/>
    </location>
</feature>
<dbReference type="EMBL" id="JAVLET010000015">
    <property type="protein sequence ID" value="KAL0465806.1"/>
    <property type="molecule type" value="Genomic_DNA"/>
</dbReference>
<feature type="region of interest" description="Disordered" evidence="1">
    <location>
        <begin position="800"/>
        <end position="828"/>
    </location>
</feature>
<proteinExistence type="predicted"/>
<feature type="compositionally biased region" description="Polar residues" evidence="1">
    <location>
        <begin position="155"/>
        <end position="170"/>
    </location>
</feature>
<name>A0ABR3CZD2_NEUIN</name>
<dbReference type="PANTHER" id="PTHR39597">
    <property type="entry name" value="UBA DOMAIN-CONTAINING PROTEIN RUP1"/>
    <property type="match status" value="1"/>
</dbReference>
<reference evidence="2 3" key="1">
    <citation type="submission" date="2023-09" db="EMBL/GenBank/DDBJ databases">
        <title>Multi-omics analysis of a traditional fermented food reveals byproduct-associated fungal strains for waste-to-food upcycling.</title>
        <authorList>
            <consortium name="Lawrence Berkeley National Laboratory"/>
            <person name="Rekdal V.M."/>
            <person name="Villalobos-Escobedo J.M."/>
            <person name="Rodriguez-Valeron N."/>
            <person name="Garcia M.O."/>
            <person name="Vasquez D.P."/>
            <person name="Damayanti I."/>
            <person name="Sorensen P.M."/>
            <person name="Baidoo E.E."/>
            <person name="De Carvalho A.C."/>
            <person name="Riley R."/>
            <person name="Lipzen A."/>
            <person name="He G."/>
            <person name="Yan M."/>
            <person name="Haridas S."/>
            <person name="Daum C."/>
            <person name="Yoshinaga Y."/>
            <person name="Ng V."/>
            <person name="Grigoriev I.V."/>
            <person name="Munk R."/>
            <person name="Nuraida L."/>
            <person name="Wijaya C.H."/>
            <person name="Morales P.-C."/>
            <person name="Keasling J.D."/>
        </authorList>
    </citation>
    <scope>NUCLEOTIDE SEQUENCE [LARGE SCALE GENOMIC DNA]</scope>
    <source>
        <strain evidence="2 3">FGSC 2613</strain>
    </source>
</reference>